<dbReference type="EMBL" id="MU621018">
    <property type="protein sequence ID" value="KAI8574969.1"/>
    <property type="molecule type" value="Genomic_DNA"/>
</dbReference>
<accession>A0AAD5E131</accession>
<dbReference type="GeneID" id="75918069"/>
<sequence>MEDDMEYAGLPELSRMIYIEKKKTDSYFSNVPRAPKICFHCRLSGQERKDCPDLQSVQCYRCQGYGHISKHCKKQKNRQKNSVSATEVSDI</sequence>
<evidence type="ECO:0000259" key="2">
    <source>
        <dbReference type="PROSITE" id="PS50158"/>
    </source>
</evidence>
<feature type="domain" description="CCHC-type" evidence="2">
    <location>
        <begin position="59"/>
        <end position="74"/>
    </location>
</feature>
<feature type="non-terminal residue" evidence="3">
    <location>
        <position position="91"/>
    </location>
</feature>
<protein>
    <recommendedName>
        <fullName evidence="2">CCHC-type domain-containing protein</fullName>
    </recommendedName>
</protein>
<dbReference type="RefSeq" id="XP_051439975.1">
    <property type="nucleotide sequence ID" value="XM_051592727.1"/>
</dbReference>
<dbReference type="Proteomes" id="UP001206595">
    <property type="component" value="Unassembled WGS sequence"/>
</dbReference>
<reference evidence="3" key="1">
    <citation type="submission" date="2021-06" db="EMBL/GenBank/DDBJ databases">
        <authorList>
            <consortium name="DOE Joint Genome Institute"/>
            <person name="Mondo S.J."/>
            <person name="Amses K.R."/>
            <person name="Simmons D.R."/>
            <person name="Longcore J.E."/>
            <person name="Seto K."/>
            <person name="Alves G.H."/>
            <person name="Bonds A.E."/>
            <person name="Quandt C.A."/>
            <person name="Davis W.J."/>
            <person name="Chang Y."/>
            <person name="Letcher P.M."/>
            <person name="Powell M.J."/>
            <person name="Kuo A."/>
            <person name="Labutti K."/>
            <person name="Pangilinan J."/>
            <person name="Andreopoulos W."/>
            <person name="Tritt A."/>
            <person name="Riley R."/>
            <person name="Hundley H."/>
            <person name="Johnson J."/>
            <person name="Lipzen A."/>
            <person name="Barry K."/>
            <person name="Berbee M.L."/>
            <person name="Buchler N.E."/>
            <person name="Grigoriev I.V."/>
            <person name="Spatafora J.W."/>
            <person name="Stajich J.E."/>
            <person name="James T.Y."/>
        </authorList>
    </citation>
    <scope>NUCLEOTIDE SEQUENCE</scope>
    <source>
        <strain evidence="3">AG</strain>
    </source>
</reference>
<dbReference type="InterPro" id="IPR001878">
    <property type="entry name" value="Znf_CCHC"/>
</dbReference>
<evidence type="ECO:0000256" key="1">
    <source>
        <dbReference type="PROSITE-ProRule" id="PRU00047"/>
    </source>
</evidence>
<dbReference type="GO" id="GO:0003676">
    <property type="term" value="F:nucleic acid binding"/>
    <property type="evidence" value="ECO:0007669"/>
    <property type="project" value="InterPro"/>
</dbReference>
<dbReference type="InterPro" id="IPR036875">
    <property type="entry name" value="Znf_CCHC_sf"/>
</dbReference>
<keyword evidence="1" id="KW-0862">Zinc</keyword>
<organism evidence="3 4">
    <name type="scientific">Umbelopsis ramanniana AG</name>
    <dbReference type="NCBI Taxonomy" id="1314678"/>
    <lineage>
        <taxon>Eukaryota</taxon>
        <taxon>Fungi</taxon>
        <taxon>Fungi incertae sedis</taxon>
        <taxon>Mucoromycota</taxon>
        <taxon>Mucoromycotina</taxon>
        <taxon>Umbelopsidomycetes</taxon>
        <taxon>Umbelopsidales</taxon>
        <taxon>Umbelopsidaceae</taxon>
        <taxon>Umbelopsis</taxon>
    </lineage>
</organism>
<reference evidence="3" key="2">
    <citation type="journal article" date="2022" name="Proc. Natl. Acad. Sci. U.S.A.">
        <title>Diploid-dominant life cycles characterize the early evolution of Fungi.</title>
        <authorList>
            <person name="Amses K.R."/>
            <person name="Simmons D.R."/>
            <person name="Longcore J.E."/>
            <person name="Mondo S.J."/>
            <person name="Seto K."/>
            <person name="Jeronimo G.H."/>
            <person name="Bonds A.E."/>
            <person name="Quandt C.A."/>
            <person name="Davis W.J."/>
            <person name="Chang Y."/>
            <person name="Federici B.A."/>
            <person name="Kuo A."/>
            <person name="LaButti K."/>
            <person name="Pangilinan J."/>
            <person name="Andreopoulos W."/>
            <person name="Tritt A."/>
            <person name="Riley R."/>
            <person name="Hundley H."/>
            <person name="Johnson J."/>
            <person name="Lipzen A."/>
            <person name="Barry K."/>
            <person name="Lang B.F."/>
            <person name="Cuomo C.A."/>
            <person name="Buchler N.E."/>
            <person name="Grigoriev I.V."/>
            <person name="Spatafora J.W."/>
            <person name="Stajich J.E."/>
            <person name="James T.Y."/>
        </authorList>
    </citation>
    <scope>NUCLEOTIDE SEQUENCE</scope>
    <source>
        <strain evidence="3">AG</strain>
    </source>
</reference>
<keyword evidence="4" id="KW-1185">Reference proteome</keyword>
<keyword evidence="1" id="KW-0479">Metal-binding</keyword>
<keyword evidence="1" id="KW-0863">Zinc-finger</keyword>
<dbReference type="Gene3D" id="4.10.60.10">
    <property type="entry name" value="Zinc finger, CCHC-type"/>
    <property type="match status" value="1"/>
</dbReference>
<gene>
    <name evidence="3" type="ORF">K450DRAFT_263948</name>
</gene>
<comment type="caution">
    <text evidence="3">The sequence shown here is derived from an EMBL/GenBank/DDBJ whole genome shotgun (WGS) entry which is preliminary data.</text>
</comment>
<proteinExistence type="predicted"/>
<dbReference type="SUPFAM" id="SSF57756">
    <property type="entry name" value="Retrovirus zinc finger-like domains"/>
    <property type="match status" value="1"/>
</dbReference>
<evidence type="ECO:0000313" key="4">
    <source>
        <dbReference type="Proteomes" id="UP001206595"/>
    </source>
</evidence>
<dbReference type="PROSITE" id="PS50158">
    <property type="entry name" value="ZF_CCHC"/>
    <property type="match status" value="1"/>
</dbReference>
<name>A0AAD5E131_UMBRA</name>
<dbReference type="AlphaFoldDB" id="A0AAD5E131"/>
<dbReference type="GO" id="GO:0008270">
    <property type="term" value="F:zinc ion binding"/>
    <property type="evidence" value="ECO:0007669"/>
    <property type="project" value="UniProtKB-KW"/>
</dbReference>
<evidence type="ECO:0000313" key="3">
    <source>
        <dbReference type="EMBL" id="KAI8574969.1"/>
    </source>
</evidence>